<dbReference type="AlphaFoldDB" id="A0A6A6B9H4"/>
<name>A0A6A6B9H4_9PEZI</name>
<reference evidence="2" key="1">
    <citation type="journal article" date="2020" name="Stud. Mycol.">
        <title>101 Dothideomycetes genomes: a test case for predicting lifestyles and emergence of pathogens.</title>
        <authorList>
            <person name="Haridas S."/>
            <person name="Albert R."/>
            <person name="Binder M."/>
            <person name="Bloem J."/>
            <person name="Labutti K."/>
            <person name="Salamov A."/>
            <person name="Andreopoulos B."/>
            <person name="Baker S."/>
            <person name="Barry K."/>
            <person name="Bills G."/>
            <person name="Bluhm B."/>
            <person name="Cannon C."/>
            <person name="Castanera R."/>
            <person name="Culley D."/>
            <person name="Daum C."/>
            <person name="Ezra D."/>
            <person name="Gonzalez J."/>
            <person name="Henrissat B."/>
            <person name="Kuo A."/>
            <person name="Liang C."/>
            <person name="Lipzen A."/>
            <person name="Lutzoni F."/>
            <person name="Magnuson J."/>
            <person name="Mondo S."/>
            <person name="Nolan M."/>
            <person name="Ohm R."/>
            <person name="Pangilinan J."/>
            <person name="Park H.-J."/>
            <person name="Ramirez L."/>
            <person name="Alfaro M."/>
            <person name="Sun H."/>
            <person name="Tritt A."/>
            <person name="Yoshinaga Y."/>
            <person name="Zwiers L.-H."/>
            <person name="Turgeon B."/>
            <person name="Goodwin S."/>
            <person name="Spatafora J."/>
            <person name="Crous P."/>
            <person name="Grigoriev I."/>
        </authorList>
    </citation>
    <scope>NUCLEOTIDE SEQUENCE</scope>
    <source>
        <strain evidence="2">CBS 121167</strain>
    </source>
</reference>
<dbReference type="EMBL" id="ML995494">
    <property type="protein sequence ID" value="KAF2139131.1"/>
    <property type="molecule type" value="Genomic_DNA"/>
</dbReference>
<dbReference type="Proteomes" id="UP000799438">
    <property type="component" value="Unassembled WGS sequence"/>
</dbReference>
<organism evidence="2 3">
    <name type="scientific">Aplosporella prunicola CBS 121167</name>
    <dbReference type="NCBI Taxonomy" id="1176127"/>
    <lineage>
        <taxon>Eukaryota</taxon>
        <taxon>Fungi</taxon>
        <taxon>Dikarya</taxon>
        <taxon>Ascomycota</taxon>
        <taxon>Pezizomycotina</taxon>
        <taxon>Dothideomycetes</taxon>
        <taxon>Dothideomycetes incertae sedis</taxon>
        <taxon>Botryosphaeriales</taxon>
        <taxon>Aplosporellaceae</taxon>
        <taxon>Aplosporella</taxon>
    </lineage>
</organism>
<dbReference type="GeneID" id="54304690"/>
<accession>A0A6A6B9H4</accession>
<feature type="compositionally biased region" description="Basic residues" evidence="1">
    <location>
        <begin position="49"/>
        <end position="60"/>
    </location>
</feature>
<sequence>MQSRTMLYRARYATLYHAIPCITPNNPSLTSGIQPSSPPPPPPPPPRLRSVKNKKQKTLKKSRDVVNGCGSKTTT</sequence>
<feature type="compositionally biased region" description="Polar residues" evidence="1">
    <location>
        <begin position="24"/>
        <end position="34"/>
    </location>
</feature>
<evidence type="ECO:0000256" key="1">
    <source>
        <dbReference type="SAM" id="MobiDB-lite"/>
    </source>
</evidence>
<gene>
    <name evidence="2" type="ORF">K452DRAFT_81269</name>
</gene>
<evidence type="ECO:0000313" key="2">
    <source>
        <dbReference type="EMBL" id="KAF2139131.1"/>
    </source>
</evidence>
<protein>
    <submittedName>
        <fullName evidence="2">Uncharacterized protein</fullName>
    </submittedName>
</protein>
<feature type="compositionally biased region" description="Pro residues" evidence="1">
    <location>
        <begin position="36"/>
        <end position="47"/>
    </location>
</feature>
<evidence type="ECO:0000313" key="3">
    <source>
        <dbReference type="Proteomes" id="UP000799438"/>
    </source>
</evidence>
<proteinExistence type="predicted"/>
<dbReference type="OrthoDB" id="7984201at2759"/>
<dbReference type="RefSeq" id="XP_033394844.1">
    <property type="nucleotide sequence ID" value="XM_033547183.1"/>
</dbReference>
<feature type="region of interest" description="Disordered" evidence="1">
    <location>
        <begin position="24"/>
        <end position="75"/>
    </location>
</feature>
<keyword evidence="3" id="KW-1185">Reference proteome</keyword>